<dbReference type="GeneID" id="36319656"/>
<sequence length="46" mass="5677">YKTIKLKDFIAFMLKEEKFLLRIRIIAKHKVKKIKENSEIFNFYLS</sequence>
<feature type="non-terminal residue" evidence="1">
    <location>
        <position position="1"/>
    </location>
</feature>
<dbReference type="VEuPathDB" id="MicrosporidiaDB:AAJ76_2350003145"/>
<dbReference type="AlphaFoldDB" id="A0A0F9W9Y9"/>
<dbReference type="RefSeq" id="XP_024329522.1">
    <property type="nucleotide sequence ID" value="XM_024474729.1"/>
</dbReference>
<dbReference type="Proteomes" id="UP000034350">
    <property type="component" value="Unassembled WGS sequence"/>
</dbReference>
<evidence type="ECO:0000313" key="2">
    <source>
        <dbReference type="Proteomes" id="UP000034350"/>
    </source>
</evidence>
<evidence type="ECO:0000313" key="1">
    <source>
        <dbReference type="EMBL" id="KKO73780.1"/>
    </source>
</evidence>
<gene>
    <name evidence="1" type="ORF">AAJ76_2350003145</name>
</gene>
<proteinExistence type="predicted"/>
<keyword evidence="2" id="KW-1185">Reference proteome</keyword>
<accession>A0A0F9W9Y9</accession>
<dbReference type="EMBL" id="JPQZ01000235">
    <property type="protein sequence ID" value="KKO73780.1"/>
    <property type="molecule type" value="Genomic_DNA"/>
</dbReference>
<protein>
    <submittedName>
        <fullName evidence="1">Uncharacterized protein</fullName>
    </submittedName>
</protein>
<name>A0A0F9W9Y9_9MICR</name>
<reference evidence="1 2" key="1">
    <citation type="journal article" date="2015" name="Environ. Microbiol.">
        <title>Genome analyses suggest the presence of polyploidy and recent human-driven expansions in eight global populations of the honeybee pathogen Nosema ceranae.</title>
        <authorList>
            <person name="Pelin A."/>
            <person name="Selman M."/>
            <person name="Aris-Brosou S."/>
            <person name="Farinelli L."/>
            <person name="Corradi N."/>
        </authorList>
    </citation>
    <scope>NUCLEOTIDE SEQUENCE [LARGE SCALE GENOMIC DNA]</scope>
    <source>
        <strain evidence="1 2">PA08 1199</strain>
    </source>
</reference>
<organism evidence="1 2">
    <name type="scientific">Vairimorpha ceranae</name>
    <dbReference type="NCBI Taxonomy" id="40302"/>
    <lineage>
        <taxon>Eukaryota</taxon>
        <taxon>Fungi</taxon>
        <taxon>Fungi incertae sedis</taxon>
        <taxon>Microsporidia</taxon>
        <taxon>Nosematidae</taxon>
        <taxon>Vairimorpha</taxon>
    </lineage>
</organism>
<comment type="caution">
    <text evidence="1">The sequence shown here is derived from an EMBL/GenBank/DDBJ whole genome shotgun (WGS) entry which is preliminary data.</text>
</comment>